<evidence type="ECO:0000313" key="3">
    <source>
        <dbReference type="RefSeq" id="XP_021835983.1"/>
    </source>
</evidence>
<dbReference type="RefSeq" id="XP_021835983.1">
    <property type="nucleotide sequence ID" value="XM_021980291.2"/>
</dbReference>
<keyword evidence="2" id="KW-1185">Reference proteome</keyword>
<gene>
    <name evidence="3" type="primary">LOC110775678</name>
</gene>
<dbReference type="AlphaFoldDB" id="A0A9R0HSK8"/>
<feature type="transmembrane region" description="Helical" evidence="1">
    <location>
        <begin position="144"/>
        <end position="162"/>
    </location>
</feature>
<keyword evidence="1" id="KW-0472">Membrane</keyword>
<dbReference type="GeneID" id="110775678"/>
<accession>A0A9R0HSK8</accession>
<dbReference type="Pfam" id="PF03350">
    <property type="entry name" value="UPF0114"/>
    <property type="match status" value="1"/>
</dbReference>
<name>A0A9R0HSK8_SPIOL</name>
<keyword evidence="1" id="KW-0812">Transmembrane</keyword>
<dbReference type="OrthoDB" id="2020089at2759"/>
<sequence length="257" mass="28223">MKTLKSQLTTCHPHLSSTSLPFLSKPTLNFRKRSLNFKVCNLHPISSSSQTSPPSAQPSSSLVSGVGLEPTPFPGHFWNSDFLEEAIEKVIYRFRFVAFLGVFGSLIGSLLCFIKGCGIVAASFIEYFAKSGKVVVMVVEAIDIYLLGTVMLIFGMGLYELFVSNLDIAKSLPDVKNRSSLFGLFPLLERPRWLEIKSVSELKTKVGHVIVMLLLIGLFDNSKKAAINSPLDLLCFSASVLLCSGCLYMLSKLNDSN</sequence>
<dbReference type="GO" id="GO:0009941">
    <property type="term" value="C:chloroplast envelope"/>
    <property type="evidence" value="ECO:0000318"/>
    <property type="project" value="GO_Central"/>
</dbReference>
<protein>
    <submittedName>
        <fullName evidence="3">Uncharacterized protein</fullName>
    </submittedName>
</protein>
<reference evidence="3" key="2">
    <citation type="submission" date="2025-08" db="UniProtKB">
        <authorList>
            <consortium name="RefSeq"/>
        </authorList>
    </citation>
    <scope>IDENTIFICATION</scope>
    <source>
        <tissue evidence="3">Leaf</tissue>
    </source>
</reference>
<dbReference type="InterPro" id="IPR005134">
    <property type="entry name" value="UPF0114"/>
</dbReference>
<dbReference type="Proteomes" id="UP000813463">
    <property type="component" value="Chromosome 6"/>
</dbReference>
<feature type="transmembrane region" description="Helical" evidence="1">
    <location>
        <begin position="96"/>
        <end position="124"/>
    </location>
</feature>
<dbReference type="PANTHER" id="PTHR31721:SF4">
    <property type="entry name" value="OS06G0710300 PROTEIN"/>
    <property type="match status" value="1"/>
</dbReference>
<dbReference type="KEGG" id="soe:110775678"/>
<dbReference type="PANTHER" id="PTHR31721">
    <property type="entry name" value="OS06G0710300 PROTEIN"/>
    <property type="match status" value="1"/>
</dbReference>
<organism evidence="2 3">
    <name type="scientific">Spinacia oleracea</name>
    <name type="common">Spinach</name>
    <dbReference type="NCBI Taxonomy" id="3562"/>
    <lineage>
        <taxon>Eukaryota</taxon>
        <taxon>Viridiplantae</taxon>
        <taxon>Streptophyta</taxon>
        <taxon>Embryophyta</taxon>
        <taxon>Tracheophyta</taxon>
        <taxon>Spermatophyta</taxon>
        <taxon>Magnoliopsida</taxon>
        <taxon>eudicotyledons</taxon>
        <taxon>Gunneridae</taxon>
        <taxon>Pentapetalae</taxon>
        <taxon>Caryophyllales</taxon>
        <taxon>Chenopodiaceae</taxon>
        <taxon>Chenopodioideae</taxon>
        <taxon>Anserineae</taxon>
        <taxon>Spinacia</taxon>
    </lineage>
</organism>
<reference evidence="2" key="1">
    <citation type="journal article" date="2021" name="Nat. Commun.">
        <title>Genomic analyses provide insights into spinach domestication and the genetic basis of agronomic traits.</title>
        <authorList>
            <person name="Cai X."/>
            <person name="Sun X."/>
            <person name="Xu C."/>
            <person name="Sun H."/>
            <person name="Wang X."/>
            <person name="Ge C."/>
            <person name="Zhang Z."/>
            <person name="Wang Q."/>
            <person name="Fei Z."/>
            <person name="Jiao C."/>
            <person name="Wang Q."/>
        </authorList>
    </citation>
    <scope>NUCLEOTIDE SEQUENCE [LARGE SCALE GENOMIC DNA]</scope>
    <source>
        <strain evidence="2">cv. Varoflay</strain>
    </source>
</reference>
<keyword evidence="1" id="KW-1133">Transmembrane helix</keyword>
<evidence type="ECO:0000313" key="2">
    <source>
        <dbReference type="Proteomes" id="UP000813463"/>
    </source>
</evidence>
<proteinExistence type="predicted"/>
<evidence type="ECO:0000256" key="1">
    <source>
        <dbReference type="SAM" id="Phobius"/>
    </source>
</evidence>